<protein>
    <submittedName>
        <fullName evidence="1">Uncharacterized protein</fullName>
    </submittedName>
</protein>
<dbReference type="PANTHER" id="PTHR47456">
    <property type="entry name" value="PHD-TYPE DOMAIN-CONTAINING PROTEIN"/>
    <property type="match status" value="1"/>
</dbReference>
<name>A0AAV6UDI7_9ARAC</name>
<dbReference type="Proteomes" id="UP000827092">
    <property type="component" value="Unassembled WGS sequence"/>
</dbReference>
<keyword evidence="2" id="KW-1185">Reference proteome</keyword>
<gene>
    <name evidence="1" type="ORF">JTE90_008605</name>
</gene>
<dbReference type="Pfam" id="PF15299">
    <property type="entry name" value="ALS2CR8"/>
    <property type="match status" value="1"/>
</dbReference>
<organism evidence="1 2">
    <name type="scientific">Oedothorax gibbosus</name>
    <dbReference type="NCBI Taxonomy" id="931172"/>
    <lineage>
        <taxon>Eukaryota</taxon>
        <taxon>Metazoa</taxon>
        <taxon>Ecdysozoa</taxon>
        <taxon>Arthropoda</taxon>
        <taxon>Chelicerata</taxon>
        <taxon>Arachnida</taxon>
        <taxon>Araneae</taxon>
        <taxon>Araneomorphae</taxon>
        <taxon>Entelegynae</taxon>
        <taxon>Araneoidea</taxon>
        <taxon>Linyphiidae</taxon>
        <taxon>Erigoninae</taxon>
        <taxon>Oedothorax</taxon>
    </lineage>
</organism>
<dbReference type="EMBL" id="JAFNEN010000482">
    <property type="protein sequence ID" value="KAG8182069.1"/>
    <property type="molecule type" value="Genomic_DNA"/>
</dbReference>
<accession>A0AAV6UDI7</accession>
<proteinExistence type="predicted"/>
<evidence type="ECO:0000313" key="1">
    <source>
        <dbReference type="EMBL" id="KAG8182069.1"/>
    </source>
</evidence>
<comment type="caution">
    <text evidence="1">The sequence shown here is derived from an EMBL/GenBank/DDBJ whole genome shotgun (WGS) entry which is preliminary data.</text>
</comment>
<dbReference type="AlphaFoldDB" id="A0AAV6UDI7"/>
<dbReference type="GO" id="GO:0003700">
    <property type="term" value="F:DNA-binding transcription factor activity"/>
    <property type="evidence" value="ECO:0007669"/>
    <property type="project" value="InterPro"/>
</dbReference>
<dbReference type="InterPro" id="IPR029309">
    <property type="entry name" value="CaRF"/>
</dbReference>
<evidence type="ECO:0000313" key="2">
    <source>
        <dbReference type="Proteomes" id="UP000827092"/>
    </source>
</evidence>
<reference evidence="1 2" key="1">
    <citation type="journal article" date="2022" name="Nat. Ecol. Evol.">
        <title>A masculinizing supergene underlies an exaggerated male reproductive morph in a spider.</title>
        <authorList>
            <person name="Hendrickx F."/>
            <person name="De Corte Z."/>
            <person name="Sonet G."/>
            <person name="Van Belleghem S.M."/>
            <person name="Kostlbacher S."/>
            <person name="Vangestel C."/>
        </authorList>
    </citation>
    <scope>NUCLEOTIDE SEQUENCE [LARGE SCALE GENOMIC DNA]</scope>
    <source>
        <strain evidence="1">W744_W776</strain>
    </source>
</reference>
<sequence>MKVHWNGDTPHFHIGQRVYACHQGKDQTLYQKKRYAEKRALKACEDYRARLTKKLDCPVVIHVSRLLTLPNFKVNKLTRWEKNKMANLIKSKIKKGEELAGEIVYRYNLPNQESHRNHVCGADENVVSIHQAPIPSTVEEILPSSFLPEDVLKSPSPSPDKQLPATAFVFKLSSSKAKYNNPKHSKDKTQLEIDPRHGLVVALLPCPQYAHACVILLVLEHELVVASFHPTLTYAHACSFHVTMFAYFRKLSPLTSRASCSNPPCPPNMRMRVVFAYFRNSLSFHYSGGVCSFQETLG</sequence>